<organism evidence="1 2">
    <name type="scientific">Mytilus edulis</name>
    <name type="common">Blue mussel</name>
    <dbReference type="NCBI Taxonomy" id="6550"/>
    <lineage>
        <taxon>Eukaryota</taxon>
        <taxon>Metazoa</taxon>
        <taxon>Spiralia</taxon>
        <taxon>Lophotrochozoa</taxon>
        <taxon>Mollusca</taxon>
        <taxon>Bivalvia</taxon>
        <taxon>Autobranchia</taxon>
        <taxon>Pteriomorphia</taxon>
        <taxon>Mytilida</taxon>
        <taxon>Mytiloidea</taxon>
        <taxon>Mytilidae</taxon>
        <taxon>Mytilinae</taxon>
        <taxon>Mytilus</taxon>
    </lineage>
</organism>
<reference evidence="1" key="1">
    <citation type="submission" date="2021-03" db="EMBL/GenBank/DDBJ databases">
        <authorList>
            <person name="Bekaert M."/>
        </authorList>
    </citation>
    <scope>NUCLEOTIDE SEQUENCE</scope>
</reference>
<dbReference type="Proteomes" id="UP000683360">
    <property type="component" value="Unassembled WGS sequence"/>
</dbReference>
<proteinExistence type="predicted"/>
<keyword evidence="2" id="KW-1185">Reference proteome</keyword>
<name>A0A8S3US70_MYTED</name>
<comment type="caution">
    <text evidence="1">The sequence shown here is derived from an EMBL/GenBank/DDBJ whole genome shotgun (WGS) entry which is preliminary data.</text>
</comment>
<dbReference type="EMBL" id="CAJPWZ010002951">
    <property type="protein sequence ID" value="CAG2248854.1"/>
    <property type="molecule type" value="Genomic_DNA"/>
</dbReference>
<gene>
    <name evidence="1" type="ORF">MEDL_60680</name>
</gene>
<evidence type="ECO:0000313" key="2">
    <source>
        <dbReference type="Proteomes" id="UP000683360"/>
    </source>
</evidence>
<accession>A0A8S3US70</accession>
<protein>
    <submittedName>
        <fullName evidence="1">Uncharacterized protein</fullName>
    </submittedName>
</protein>
<sequence>MHSNHKSGENCACCARATIILQDESFAFPQDICVFRDEIWMFSLIGAYEFTCPSQAHWNLRAKSMCKTTTNYTCLFDINLQVNVYRDRCYRPRILGPGYKYVFQPNLNRASCNVNRYQPFNFETVGYSDCTFQKSFCNSQGQETYDNGDTRSDTKCICNTHIGYTYVMNTKDQCYCSPLTEDCSCYFGINPYNETIGPKDIKCYDDTKRTRSPDYVDR</sequence>
<evidence type="ECO:0000313" key="1">
    <source>
        <dbReference type="EMBL" id="CAG2248854.1"/>
    </source>
</evidence>
<dbReference type="AlphaFoldDB" id="A0A8S3US70"/>